<keyword evidence="7" id="KW-1185">Reference proteome</keyword>
<sequence length="725" mass="78059">MLVHGGVSAQTQQETVSSQEEEPAAAPEPPRVQVPTSTTLDELIPQSAVEEAEDWARQGVGEPERAEVDPEAVAEAAEDGLEDAPDPAIAATLDGFEIPEPQRLEPDPDGEVLAEIDAPDLMQFPELEEFEVSDELILAFPADNDAFPERTNFLERFRTLSTVEALESGDDTVPQLAARARADEELLLEMLRTYGYYGGEVARQLSGGRRGDNGDIAGADIDPQVRFDILPGERYSFGAIDLGDLVSAPDSEELRASFAIESGDPLQSDRIVEEELDLRVALGESGYPFAEVDAPSLLVDHARNEGDLSLPVQPGGKYVFGGVQSSDPDFLSGRHLSRIARFDNGDVYQTSLQADLRRAVIATGLVTSVAVTPREIEPPEGGEPGQVALDVEFDRAPTRTIAGAIGYGTEDGLKLEASWEHRNLFPPEGALRLRGILGTREQLASVTYKKNNFRDRDQVLTVDTYASDIETEAVDARTLGLRGTFERVSNLLFQKPLSWQVGAEVLYTDERNRVEEGEPGPRQVYTIGSLFGSATLDASDDLLDPTSGYRITGFAAPEVSRSLGETTYYVRTQADASYYQEVGTTVLAGRVRAAAIVGAEAFEIAPSRRLYAGGGGSVRGYAFQAIGPRDEFGEALGGGSVVELSLEARIQTGFLDGAIEVVPFVDAGSVARSSRPDFSVIQYGAGIGIRYKTSFGPIRVDVGAPLNPTEFDAPVVVYVSLGQAF</sequence>
<dbReference type="RefSeq" id="WP_218315418.1">
    <property type="nucleotide sequence ID" value="NZ_JAGSPB010000001.1"/>
</dbReference>
<feature type="domain" description="Bacterial surface antigen (D15)" evidence="5">
    <location>
        <begin position="431"/>
        <end position="725"/>
    </location>
</feature>
<feature type="compositionally biased region" description="Acidic residues" evidence="4">
    <location>
        <begin position="69"/>
        <end position="81"/>
    </location>
</feature>
<evidence type="ECO:0000259" key="5">
    <source>
        <dbReference type="Pfam" id="PF01103"/>
    </source>
</evidence>
<dbReference type="PANTHER" id="PTHR12815">
    <property type="entry name" value="SORTING AND ASSEMBLY MACHINERY SAMM50 PROTEIN FAMILY MEMBER"/>
    <property type="match status" value="1"/>
</dbReference>
<evidence type="ECO:0000256" key="4">
    <source>
        <dbReference type="SAM" id="MobiDB-lite"/>
    </source>
</evidence>
<dbReference type="EMBL" id="JAGSPB010000001">
    <property type="protein sequence ID" value="MBV7264890.1"/>
    <property type="molecule type" value="Genomic_DNA"/>
</dbReference>
<dbReference type="PANTHER" id="PTHR12815:SF42">
    <property type="entry name" value="BACTERIAL SURFACE ANTIGEN (D15) DOMAIN-CONTAINING PROTEIN"/>
    <property type="match status" value="1"/>
</dbReference>
<evidence type="ECO:0000256" key="2">
    <source>
        <dbReference type="ARBA" id="ARBA00022452"/>
    </source>
</evidence>
<dbReference type="Pfam" id="PF01103">
    <property type="entry name" value="Omp85"/>
    <property type="match status" value="1"/>
</dbReference>
<dbReference type="InterPro" id="IPR000184">
    <property type="entry name" value="Bac_surfAg_D15"/>
</dbReference>
<evidence type="ECO:0000313" key="6">
    <source>
        <dbReference type="EMBL" id="MBV7264890.1"/>
    </source>
</evidence>
<keyword evidence="3" id="KW-0472">Membrane</keyword>
<feature type="region of interest" description="Disordered" evidence="4">
    <location>
        <begin position="1"/>
        <end position="81"/>
    </location>
</feature>
<evidence type="ECO:0000256" key="1">
    <source>
        <dbReference type="ARBA" id="ARBA00004370"/>
    </source>
</evidence>
<organism evidence="6 7">
    <name type="scientific">Erythrobacter ani</name>
    <dbReference type="NCBI Taxonomy" id="2827235"/>
    <lineage>
        <taxon>Bacteria</taxon>
        <taxon>Pseudomonadati</taxon>
        <taxon>Pseudomonadota</taxon>
        <taxon>Alphaproteobacteria</taxon>
        <taxon>Sphingomonadales</taxon>
        <taxon>Erythrobacteraceae</taxon>
        <taxon>Erythrobacter/Porphyrobacter group</taxon>
        <taxon>Erythrobacter</taxon>
    </lineage>
</organism>
<dbReference type="Proteomes" id="UP000699975">
    <property type="component" value="Unassembled WGS sequence"/>
</dbReference>
<gene>
    <name evidence="6" type="ORF">KCG45_01710</name>
</gene>
<comment type="caution">
    <text evidence="6">The sequence shown here is derived from an EMBL/GenBank/DDBJ whole genome shotgun (WGS) entry which is preliminary data.</text>
</comment>
<accession>A0ABS6SIQ3</accession>
<evidence type="ECO:0000313" key="7">
    <source>
        <dbReference type="Proteomes" id="UP000699975"/>
    </source>
</evidence>
<keyword evidence="2" id="KW-1134">Transmembrane beta strand</keyword>
<reference evidence="6 7" key="1">
    <citation type="submission" date="2021-04" db="EMBL/GenBank/DDBJ databases">
        <authorList>
            <person name="Pira H."/>
            <person name="Risdian C."/>
            <person name="Wink J."/>
        </authorList>
    </citation>
    <scope>NUCLEOTIDE SEQUENCE [LARGE SCALE GENOMIC DNA]</scope>
    <source>
        <strain evidence="6 7">WH131</strain>
    </source>
</reference>
<proteinExistence type="predicted"/>
<keyword evidence="2" id="KW-0812">Transmembrane</keyword>
<name>A0ABS6SIQ3_9SPHN</name>
<protein>
    <submittedName>
        <fullName evidence="6">BamA/TamA family outer membrane protein</fullName>
    </submittedName>
</protein>
<dbReference type="InterPro" id="IPR039910">
    <property type="entry name" value="D15-like"/>
</dbReference>
<comment type="subcellular location">
    <subcellularLocation>
        <location evidence="1">Membrane</location>
    </subcellularLocation>
</comment>
<evidence type="ECO:0000256" key="3">
    <source>
        <dbReference type="ARBA" id="ARBA00023136"/>
    </source>
</evidence>